<protein>
    <submittedName>
        <fullName evidence="1">Uncharacterized protein</fullName>
    </submittedName>
</protein>
<sequence length="81" mass="9808">MTRDNLYWLSHDQVALFKTFRGTASRCKQTINHAVPRIKQPSSLLYDILLHYKNRSRIHPKIWLPVPIQKYPQYWNILFQL</sequence>
<gene>
    <name evidence="1" type="ORF">Lalb_Chr18g0050141</name>
</gene>
<proteinExistence type="predicted"/>
<comment type="caution">
    <text evidence="1">The sequence shown here is derived from an EMBL/GenBank/DDBJ whole genome shotgun (WGS) entry which is preliminary data.</text>
</comment>
<dbReference type="EMBL" id="WOCE01000018">
    <property type="protein sequence ID" value="KAE9594095.1"/>
    <property type="molecule type" value="Genomic_DNA"/>
</dbReference>
<organism evidence="1 2">
    <name type="scientific">Lupinus albus</name>
    <name type="common">White lupine</name>
    <name type="synonym">Lupinus termis</name>
    <dbReference type="NCBI Taxonomy" id="3870"/>
    <lineage>
        <taxon>Eukaryota</taxon>
        <taxon>Viridiplantae</taxon>
        <taxon>Streptophyta</taxon>
        <taxon>Embryophyta</taxon>
        <taxon>Tracheophyta</taxon>
        <taxon>Spermatophyta</taxon>
        <taxon>Magnoliopsida</taxon>
        <taxon>eudicotyledons</taxon>
        <taxon>Gunneridae</taxon>
        <taxon>Pentapetalae</taxon>
        <taxon>rosids</taxon>
        <taxon>fabids</taxon>
        <taxon>Fabales</taxon>
        <taxon>Fabaceae</taxon>
        <taxon>Papilionoideae</taxon>
        <taxon>50 kb inversion clade</taxon>
        <taxon>genistoids sensu lato</taxon>
        <taxon>core genistoids</taxon>
        <taxon>Genisteae</taxon>
        <taxon>Lupinus</taxon>
    </lineage>
</organism>
<reference evidence="2" key="1">
    <citation type="journal article" date="2020" name="Nat. Commun.">
        <title>Genome sequence of the cluster root forming white lupin.</title>
        <authorList>
            <person name="Hufnagel B."/>
            <person name="Marques A."/>
            <person name="Soriano A."/>
            <person name="Marques L."/>
            <person name="Divol F."/>
            <person name="Doumas P."/>
            <person name="Sallet E."/>
            <person name="Mancinotti D."/>
            <person name="Carrere S."/>
            <person name="Marande W."/>
            <person name="Arribat S."/>
            <person name="Keller J."/>
            <person name="Huneau C."/>
            <person name="Blein T."/>
            <person name="Aime D."/>
            <person name="Laguerre M."/>
            <person name="Taylor J."/>
            <person name="Schubert V."/>
            <person name="Nelson M."/>
            <person name="Geu-Flores F."/>
            <person name="Crespi M."/>
            <person name="Gallardo-Guerrero K."/>
            <person name="Delaux P.-M."/>
            <person name="Salse J."/>
            <person name="Berges H."/>
            <person name="Guyot R."/>
            <person name="Gouzy J."/>
            <person name="Peret B."/>
        </authorList>
    </citation>
    <scope>NUCLEOTIDE SEQUENCE [LARGE SCALE GENOMIC DNA]</scope>
    <source>
        <strain evidence="2">cv. Amiga</strain>
    </source>
</reference>
<accession>A0A6A4NTR5</accession>
<dbReference type="Proteomes" id="UP000447434">
    <property type="component" value="Chromosome 18"/>
</dbReference>
<evidence type="ECO:0000313" key="2">
    <source>
        <dbReference type="Proteomes" id="UP000447434"/>
    </source>
</evidence>
<keyword evidence="2" id="KW-1185">Reference proteome</keyword>
<name>A0A6A4NTR5_LUPAL</name>
<dbReference type="AlphaFoldDB" id="A0A6A4NTR5"/>
<evidence type="ECO:0000313" key="1">
    <source>
        <dbReference type="EMBL" id="KAE9594095.1"/>
    </source>
</evidence>